<dbReference type="SUPFAM" id="SSF55486">
    <property type="entry name" value="Metalloproteases ('zincins'), catalytic domain"/>
    <property type="match status" value="1"/>
</dbReference>
<keyword evidence="3" id="KW-1185">Reference proteome</keyword>
<dbReference type="EMBL" id="JAXLQG010000005">
    <property type="protein sequence ID" value="KAK5540105.1"/>
    <property type="molecule type" value="Genomic_DNA"/>
</dbReference>
<sequence length="212" mass="23085">MASTTGTNEPYICKTQDGFMPTFGHLPLSATTGGSSQPPGTHPIMTSTFDNKDNADLATKLLQRAGKLWNSCGCGVTFTATTDPKKAHFDVVYNKNGNDGATAMAFFPNNIDKVYIYPEAFNDPSTKSQLLNTFTHELGHVLGLRHEHAAAEGGAVQIGEMNPNSIMGYNRETRSLQQSDRSGLLKFYGYNNGDKIDKVPVTDFVPVFLKRA</sequence>
<dbReference type="SMART" id="SM00235">
    <property type="entry name" value="ZnMc"/>
    <property type="match status" value="1"/>
</dbReference>
<proteinExistence type="predicted"/>
<name>A0AAV9QDP2_9PEZI</name>
<dbReference type="AlphaFoldDB" id="A0AAV9QDP2"/>
<gene>
    <name evidence="2" type="ORF">LTR25_003810</name>
</gene>
<organism evidence="2 3">
    <name type="scientific">Vermiconidia calcicola</name>
    <dbReference type="NCBI Taxonomy" id="1690605"/>
    <lineage>
        <taxon>Eukaryota</taxon>
        <taxon>Fungi</taxon>
        <taxon>Dikarya</taxon>
        <taxon>Ascomycota</taxon>
        <taxon>Pezizomycotina</taxon>
        <taxon>Dothideomycetes</taxon>
        <taxon>Dothideomycetidae</taxon>
        <taxon>Mycosphaerellales</taxon>
        <taxon>Extremaceae</taxon>
        <taxon>Vermiconidia</taxon>
    </lineage>
</organism>
<feature type="domain" description="Peptidase metallopeptidase" evidence="1">
    <location>
        <begin position="34"/>
        <end position="190"/>
    </location>
</feature>
<dbReference type="GO" id="GO:0008270">
    <property type="term" value="F:zinc ion binding"/>
    <property type="evidence" value="ECO:0007669"/>
    <property type="project" value="InterPro"/>
</dbReference>
<evidence type="ECO:0000259" key="1">
    <source>
        <dbReference type="SMART" id="SM00235"/>
    </source>
</evidence>
<dbReference type="GO" id="GO:0008237">
    <property type="term" value="F:metallopeptidase activity"/>
    <property type="evidence" value="ECO:0007669"/>
    <property type="project" value="InterPro"/>
</dbReference>
<protein>
    <recommendedName>
        <fullName evidence="1">Peptidase metallopeptidase domain-containing protein</fullName>
    </recommendedName>
</protein>
<evidence type="ECO:0000313" key="2">
    <source>
        <dbReference type="EMBL" id="KAK5540105.1"/>
    </source>
</evidence>
<reference evidence="2 3" key="1">
    <citation type="submission" date="2023-06" db="EMBL/GenBank/DDBJ databases">
        <title>Black Yeasts Isolated from many extreme environments.</title>
        <authorList>
            <person name="Coleine C."/>
            <person name="Stajich J.E."/>
            <person name="Selbmann L."/>
        </authorList>
    </citation>
    <scope>NUCLEOTIDE SEQUENCE [LARGE SCALE GENOMIC DNA]</scope>
    <source>
        <strain evidence="2 3">CCFEE 5887</strain>
    </source>
</reference>
<comment type="caution">
    <text evidence="2">The sequence shown here is derived from an EMBL/GenBank/DDBJ whole genome shotgun (WGS) entry which is preliminary data.</text>
</comment>
<dbReference type="Gene3D" id="3.40.390.10">
    <property type="entry name" value="Collagenase (Catalytic Domain)"/>
    <property type="match status" value="1"/>
</dbReference>
<dbReference type="Proteomes" id="UP001345827">
    <property type="component" value="Unassembled WGS sequence"/>
</dbReference>
<dbReference type="InterPro" id="IPR024079">
    <property type="entry name" value="MetalloPept_cat_dom_sf"/>
</dbReference>
<accession>A0AAV9QDP2</accession>
<dbReference type="InterPro" id="IPR006026">
    <property type="entry name" value="Peptidase_Metallo"/>
</dbReference>
<dbReference type="GO" id="GO:0006508">
    <property type="term" value="P:proteolysis"/>
    <property type="evidence" value="ECO:0007669"/>
    <property type="project" value="InterPro"/>
</dbReference>
<dbReference type="Pfam" id="PF13582">
    <property type="entry name" value="Reprolysin_3"/>
    <property type="match status" value="1"/>
</dbReference>
<evidence type="ECO:0000313" key="3">
    <source>
        <dbReference type="Proteomes" id="UP001345827"/>
    </source>
</evidence>